<gene>
    <name evidence="1" type="ORF">UFOPK4028_00368</name>
</gene>
<sequence length="439" mass="47728">MSFGFLPGDGQPDFEALLKQFSEMGIDSETISDAKSFIENMQSSSTTANQNLITHSVLRDIARKIIATKGDLPIGVSDQDQLAQSLAIANTWLDTEILFPASTLPANSAWSKGTWLDESLSSWQSLIEPLATGMADALAKVVTNPDTSLPVELAGVSDHSPEQQEAMKQMVAKLLRSFMGTLIANQLGQGVGLLANSITSANDVAIPLLKPESGPHLIPQNIQEWSDGLGIEKTEVNLYLALRDVAASRLFAKNTWLHTYLRDAITTYGKGITIDVDSITRQAEEAMSSGQIDINNPQSINIALNSGLFTPQQTPAQELALTKLEMALALIEGWIDHVVSAVASERIPSFNALIENSRRRRATNSPMQQLFASLLGLEVSPRKMREASAFWNEVKNLRGADGRDKCWEDPAFLPMPKDLADVKAFLDSVTVPDDLSGLI</sequence>
<dbReference type="InterPro" id="IPR042271">
    <property type="entry name" value="Zinicin_2_N"/>
</dbReference>
<dbReference type="PANTHER" id="PTHR39420">
    <property type="match status" value="1"/>
</dbReference>
<dbReference type="NCBIfam" id="TIGR03624">
    <property type="entry name" value="putative hydrolase"/>
    <property type="match status" value="1"/>
</dbReference>
<dbReference type="Pfam" id="PF10103">
    <property type="entry name" value="Zincin_2"/>
    <property type="match status" value="1"/>
</dbReference>
<dbReference type="EMBL" id="CAESAC010000032">
    <property type="protein sequence ID" value="CAB4333488.1"/>
    <property type="molecule type" value="Genomic_DNA"/>
</dbReference>
<protein>
    <submittedName>
        <fullName evidence="1">Unannotated protein</fullName>
    </submittedName>
</protein>
<dbReference type="InterPro" id="IPR018766">
    <property type="entry name" value="Zinicin_2"/>
</dbReference>
<evidence type="ECO:0000313" key="1">
    <source>
        <dbReference type="EMBL" id="CAB4333488.1"/>
    </source>
</evidence>
<dbReference type="PANTHER" id="PTHR39420:SF2">
    <property type="entry name" value="HYDROLASE"/>
    <property type="match status" value="1"/>
</dbReference>
<proteinExistence type="predicted"/>
<dbReference type="Gene3D" id="1.20.150.30">
    <property type="entry name" value="Zincin-like metallopeptidase, N-terminal domain"/>
    <property type="match status" value="1"/>
</dbReference>
<reference evidence="1" key="1">
    <citation type="submission" date="2020-05" db="EMBL/GenBank/DDBJ databases">
        <authorList>
            <person name="Chiriac C."/>
            <person name="Salcher M."/>
            <person name="Ghai R."/>
            <person name="Kavagutti S V."/>
        </authorList>
    </citation>
    <scope>NUCLEOTIDE SEQUENCE</scope>
</reference>
<dbReference type="SUPFAM" id="SSF55486">
    <property type="entry name" value="Metalloproteases ('zincins'), catalytic domain"/>
    <property type="match status" value="1"/>
</dbReference>
<organism evidence="1">
    <name type="scientific">freshwater metagenome</name>
    <dbReference type="NCBI Taxonomy" id="449393"/>
    <lineage>
        <taxon>unclassified sequences</taxon>
        <taxon>metagenomes</taxon>
        <taxon>ecological metagenomes</taxon>
    </lineage>
</organism>
<accession>A0A6J5YWN6</accession>
<name>A0A6J5YWN6_9ZZZZ</name>
<dbReference type="AlphaFoldDB" id="A0A6J5YWN6"/>